<dbReference type="EMBL" id="JARIHO010000001">
    <property type="protein sequence ID" value="KAJ7367675.1"/>
    <property type="molecule type" value="Genomic_DNA"/>
</dbReference>
<dbReference type="PANTHER" id="PTHR28014">
    <property type="entry name" value="NEGATIVE REGULATOR OF RAS-CAMP PATHWAY"/>
    <property type="match status" value="1"/>
</dbReference>
<sequence length="573" mass="60206">MGNVPDPVLAVSHDALDSQDALQLWSVFSKSKNSLQDGQRLENISWRLAFRDLRRQLPPGPWPPTPGSMCSDDTKCISTTTCTPFFSIAPRKPMTAPARPAGRIIRDMIPPGLTQKLTQFQKETKKNEAYPTPASSSSSDSSGSASSSAVCIAVEPPAVQAEVEVPRVVVLTPTPNLTPHPTPPTTPLLAASAPPAPRTLAPPTPASPESTRRDPPGPLHLPRSLTRGMGSPIFPPADSAYAPASQVSYAPQSTHILPLGGHDLSVPSSGNGHIAGPKTNGRGAGSKFYLAAHAGASGSSSRSSGSNDGDGPRSRSSASSSSSDSSRERSEAQSSFVHGPERGLANARGRGRGQIRNGGRRSSSEEEVEQAQAPPQPQPQQQKLPPEKLDQSSQPQAPQPPHTKALQQPAQPQQKPPRAVSAPFLGDIGLGLGMTPRTDEQVNGRQTASPAAMVDVDDSRSVSSLATSSSHVRMRRGKQPVRPAMRSQHSRSRSRKGGTRVTGHGKEGSAPQFGVSGLPLPLTNLAAAAALVERNANSARQKVVVQTTDEEDGTEDGVGGRGQRDRGAEWPGR</sequence>
<evidence type="ECO:0000256" key="1">
    <source>
        <dbReference type="SAM" id="MobiDB-lite"/>
    </source>
</evidence>
<keyword evidence="4" id="KW-1185">Reference proteome</keyword>
<accession>A0AAD7F6F2</accession>
<reference evidence="3" key="1">
    <citation type="submission" date="2023-03" db="EMBL/GenBank/DDBJ databases">
        <title>Massive genome expansion in bonnet fungi (Mycena s.s.) driven by repeated elements and novel gene families across ecological guilds.</title>
        <authorList>
            <consortium name="Lawrence Berkeley National Laboratory"/>
            <person name="Harder C.B."/>
            <person name="Miyauchi S."/>
            <person name="Viragh M."/>
            <person name="Kuo A."/>
            <person name="Thoen E."/>
            <person name="Andreopoulos B."/>
            <person name="Lu D."/>
            <person name="Skrede I."/>
            <person name="Drula E."/>
            <person name="Henrissat B."/>
            <person name="Morin E."/>
            <person name="Kohler A."/>
            <person name="Barry K."/>
            <person name="LaButti K."/>
            <person name="Morin E."/>
            <person name="Salamov A."/>
            <person name="Lipzen A."/>
            <person name="Mereny Z."/>
            <person name="Hegedus B."/>
            <person name="Baldrian P."/>
            <person name="Stursova M."/>
            <person name="Weitz H."/>
            <person name="Taylor A."/>
            <person name="Grigoriev I.V."/>
            <person name="Nagy L.G."/>
            <person name="Martin F."/>
            <person name="Kauserud H."/>
        </authorList>
    </citation>
    <scope>NUCLEOTIDE SEQUENCE</scope>
    <source>
        <strain evidence="3">CBHHK002</strain>
    </source>
</reference>
<evidence type="ECO:0000313" key="4">
    <source>
        <dbReference type="Proteomes" id="UP001218218"/>
    </source>
</evidence>
<feature type="compositionally biased region" description="Low complexity" evidence="1">
    <location>
        <begin position="407"/>
        <end position="417"/>
    </location>
</feature>
<feature type="compositionally biased region" description="Low complexity" evidence="1">
    <location>
        <begin position="342"/>
        <end position="361"/>
    </location>
</feature>
<dbReference type="Proteomes" id="UP001218218">
    <property type="component" value="Unassembled WGS sequence"/>
</dbReference>
<feature type="region of interest" description="Disordered" evidence="1">
    <location>
        <begin position="260"/>
        <end position="281"/>
    </location>
</feature>
<feature type="region of interest" description="Disordered" evidence="1">
    <location>
        <begin position="535"/>
        <end position="573"/>
    </location>
</feature>
<dbReference type="PANTHER" id="PTHR28014:SF1">
    <property type="entry name" value="NEGATIVE REGULATOR OF RAS-CAMP PATHWAY"/>
    <property type="match status" value="1"/>
</dbReference>
<evidence type="ECO:0000259" key="2">
    <source>
        <dbReference type="Pfam" id="PF08550"/>
    </source>
</evidence>
<feature type="region of interest" description="Disordered" evidence="1">
    <location>
        <begin position="123"/>
        <end position="145"/>
    </location>
</feature>
<dbReference type="InterPro" id="IPR013860">
    <property type="entry name" value="AreA_GATA"/>
</dbReference>
<dbReference type="GO" id="GO:0031930">
    <property type="term" value="P:mitochondria-nucleus signaling pathway"/>
    <property type="evidence" value="ECO:0007669"/>
    <property type="project" value="TreeGrafter"/>
</dbReference>
<dbReference type="InterPro" id="IPR053043">
    <property type="entry name" value="Ras-cAMP_regulatory"/>
</dbReference>
<feature type="region of interest" description="Disordered" evidence="1">
    <location>
        <begin position="295"/>
        <end position="515"/>
    </location>
</feature>
<dbReference type="GO" id="GO:0006808">
    <property type="term" value="P:regulation of nitrogen utilization"/>
    <property type="evidence" value="ECO:0007669"/>
    <property type="project" value="TreeGrafter"/>
</dbReference>
<proteinExistence type="predicted"/>
<feature type="compositionally biased region" description="Basic and acidic residues" evidence="1">
    <location>
        <begin position="562"/>
        <end position="573"/>
    </location>
</feature>
<evidence type="ECO:0000313" key="3">
    <source>
        <dbReference type="EMBL" id="KAJ7367675.1"/>
    </source>
</evidence>
<feature type="domain" description="Nitrogen regulatory protein areA GATA-like" evidence="2">
    <location>
        <begin position="24"/>
        <end position="48"/>
    </location>
</feature>
<dbReference type="AlphaFoldDB" id="A0AAD7F6F2"/>
<feature type="compositionally biased region" description="Pro residues" evidence="1">
    <location>
        <begin position="176"/>
        <end position="186"/>
    </location>
</feature>
<feature type="compositionally biased region" description="Low complexity" evidence="1">
    <location>
        <begin position="297"/>
        <end position="324"/>
    </location>
</feature>
<feature type="compositionally biased region" description="Basic residues" evidence="1">
    <location>
        <begin position="488"/>
        <end position="498"/>
    </location>
</feature>
<dbReference type="GO" id="GO:0005737">
    <property type="term" value="C:cytoplasm"/>
    <property type="evidence" value="ECO:0007669"/>
    <property type="project" value="TreeGrafter"/>
</dbReference>
<feature type="compositionally biased region" description="Low complexity" evidence="1">
    <location>
        <begin position="461"/>
        <end position="470"/>
    </location>
</feature>
<feature type="compositionally biased region" description="Low complexity" evidence="1">
    <location>
        <begin position="134"/>
        <end position="145"/>
    </location>
</feature>
<protein>
    <recommendedName>
        <fullName evidence="2">Nitrogen regulatory protein areA GATA-like domain-containing protein</fullName>
    </recommendedName>
</protein>
<name>A0AAD7F6F2_9AGAR</name>
<gene>
    <name evidence="3" type="ORF">DFH08DRAFT_3499</name>
</gene>
<dbReference type="Pfam" id="PF08550">
    <property type="entry name" value="GATA_AreA"/>
    <property type="match status" value="1"/>
</dbReference>
<comment type="caution">
    <text evidence="3">The sequence shown here is derived from an EMBL/GenBank/DDBJ whole genome shotgun (WGS) entry which is preliminary data.</text>
</comment>
<dbReference type="GO" id="GO:0000122">
    <property type="term" value="P:negative regulation of transcription by RNA polymerase II"/>
    <property type="evidence" value="ECO:0007669"/>
    <property type="project" value="TreeGrafter"/>
</dbReference>
<feature type="region of interest" description="Disordered" evidence="1">
    <location>
        <begin position="174"/>
        <end position="237"/>
    </location>
</feature>
<feature type="compositionally biased region" description="Pro residues" evidence="1">
    <location>
        <begin position="194"/>
        <end position="206"/>
    </location>
</feature>
<organism evidence="3 4">
    <name type="scientific">Mycena albidolilacea</name>
    <dbReference type="NCBI Taxonomy" id="1033008"/>
    <lineage>
        <taxon>Eukaryota</taxon>
        <taxon>Fungi</taxon>
        <taxon>Dikarya</taxon>
        <taxon>Basidiomycota</taxon>
        <taxon>Agaricomycotina</taxon>
        <taxon>Agaricomycetes</taxon>
        <taxon>Agaricomycetidae</taxon>
        <taxon>Agaricales</taxon>
        <taxon>Marasmiineae</taxon>
        <taxon>Mycenaceae</taxon>
        <taxon>Mycena</taxon>
    </lineage>
</organism>